<accession>A0A6C0AWM9</accession>
<name>A0A6C0AWM9_9ZZZZ</name>
<dbReference type="AlphaFoldDB" id="A0A6C0AWM9"/>
<evidence type="ECO:0008006" key="2">
    <source>
        <dbReference type="Google" id="ProtNLM"/>
    </source>
</evidence>
<dbReference type="EMBL" id="MN738771">
    <property type="protein sequence ID" value="QHS83976.1"/>
    <property type="molecule type" value="Genomic_DNA"/>
</dbReference>
<dbReference type="InterPro" id="IPR036412">
    <property type="entry name" value="HAD-like_sf"/>
</dbReference>
<organism evidence="1">
    <name type="scientific">viral metagenome</name>
    <dbReference type="NCBI Taxonomy" id="1070528"/>
    <lineage>
        <taxon>unclassified sequences</taxon>
        <taxon>metagenomes</taxon>
        <taxon>organismal metagenomes</taxon>
    </lineage>
</organism>
<dbReference type="InterPro" id="IPR023214">
    <property type="entry name" value="HAD_sf"/>
</dbReference>
<protein>
    <recommendedName>
        <fullName evidence="2">FCP1 homology domain-containing protein</fullName>
    </recommendedName>
</protein>
<dbReference type="Gene3D" id="3.40.50.1000">
    <property type="entry name" value="HAD superfamily/HAD-like"/>
    <property type="match status" value="1"/>
</dbReference>
<evidence type="ECO:0000313" key="1">
    <source>
        <dbReference type="EMBL" id="QHS83976.1"/>
    </source>
</evidence>
<dbReference type="Gene3D" id="1.10.260.80">
    <property type="match status" value="1"/>
</dbReference>
<proteinExistence type="predicted"/>
<reference evidence="1" key="1">
    <citation type="journal article" date="2020" name="Nature">
        <title>Giant virus diversity and host interactions through global metagenomics.</title>
        <authorList>
            <person name="Schulz F."/>
            <person name="Roux S."/>
            <person name="Paez-Espino D."/>
            <person name="Jungbluth S."/>
            <person name="Walsh D.A."/>
            <person name="Denef V.J."/>
            <person name="McMahon K.D."/>
            <person name="Konstantinidis K.T."/>
            <person name="Eloe-Fadrosh E.A."/>
            <person name="Kyrpides N.C."/>
            <person name="Woyke T."/>
        </authorList>
    </citation>
    <scope>NUCLEOTIDE SEQUENCE</scope>
    <source>
        <strain evidence="1">GVMAG-S-ERX555965-48</strain>
    </source>
</reference>
<dbReference type="SUPFAM" id="SSF56784">
    <property type="entry name" value="HAD-like"/>
    <property type="match status" value="1"/>
</dbReference>
<sequence length="170" mass="20201">MKILYIFDLDNTLVEQLNIDYESLRNELRMITKNKNENFKPLVNTMLKYNIDLELLDKYELLSVPSSNLKSEISNKYIEYIQKGFSVIILTRNSLVLVNSLIEFHKIPFPSKIIHRDTNINYQKPDIKVVESIDFSKYDKITYYGDSWHDEQLCENINKNIDIKIEFIKV</sequence>